<dbReference type="InterPro" id="IPR008207">
    <property type="entry name" value="Sig_transdc_His_kin_Hpt_dom"/>
</dbReference>
<feature type="signal peptide" evidence="18">
    <location>
        <begin position="1"/>
        <end position="21"/>
    </location>
</feature>
<feature type="domain" description="Histidine kinase" evidence="19">
    <location>
        <begin position="433"/>
        <end position="653"/>
    </location>
</feature>
<evidence type="ECO:0000256" key="13">
    <source>
        <dbReference type="ARBA" id="ARBA00023136"/>
    </source>
</evidence>
<feature type="transmembrane region" description="Helical" evidence="17">
    <location>
        <begin position="275"/>
        <end position="296"/>
    </location>
</feature>
<dbReference type="Pfam" id="PF02518">
    <property type="entry name" value="HATPase_c"/>
    <property type="match status" value="1"/>
</dbReference>
<feature type="chain" id="PRO_5006835143" description="histidine kinase" evidence="18">
    <location>
        <begin position="22"/>
        <end position="1045"/>
    </location>
</feature>
<feature type="transmembrane region" description="Helical" evidence="17">
    <location>
        <begin position="302"/>
        <end position="320"/>
    </location>
</feature>
<evidence type="ECO:0000256" key="16">
    <source>
        <dbReference type="SAM" id="Coils"/>
    </source>
</evidence>
<keyword evidence="13 17" id="KW-0472">Membrane</keyword>
<evidence type="ECO:0000256" key="15">
    <source>
        <dbReference type="PROSITE-ProRule" id="PRU00169"/>
    </source>
</evidence>
<dbReference type="OrthoDB" id="9810730at2"/>
<dbReference type="PROSITE" id="PS50894">
    <property type="entry name" value="HPT"/>
    <property type="match status" value="1"/>
</dbReference>
<dbReference type="SMART" id="SM00448">
    <property type="entry name" value="REC"/>
    <property type="match status" value="1"/>
</dbReference>
<dbReference type="Pfam" id="PF01627">
    <property type="entry name" value="Hpt"/>
    <property type="match status" value="1"/>
</dbReference>
<dbReference type="KEGG" id="lal:AT746_01455"/>
<evidence type="ECO:0000256" key="18">
    <source>
        <dbReference type="SAM" id="SignalP"/>
    </source>
</evidence>
<dbReference type="SUPFAM" id="SSF47384">
    <property type="entry name" value="Homodimeric domain of signal transducing histidine kinase"/>
    <property type="match status" value="1"/>
</dbReference>
<dbReference type="GO" id="GO:0000155">
    <property type="term" value="F:phosphorelay sensor kinase activity"/>
    <property type="evidence" value="ECO:0007669"/>
    <property type="project" value="InterPro"/>
</dbReference>
<reference evidence="22 23" key="1">
    <citation type="submission" date="2015-12" db="EMBL/GenBank/DDBJ databases">
        <title>Complete genome of Lacimicrobium alkaliphilum KCTC 32984.</title>
        <authorList>
            <person name="Kim S.-G."/>
            <person name="Lee Y.-J."/>
        </authorList>
    </citation>
    <scope>NUCLEOTIDE SEQUENCE [LARGE SCALE GENOMIC DNA]</scope>
    <source>
        <strain evidence="22 23">YelD216</strain>
    </source>
</reference>
<dbReference type="InterPro" id="IPR036890">
    <property type="entry name" value="HATPase_C_sf"/>
</dbReference>
<sequence>MPLFRLLLGCCLCLLSLQVSAQASLQLIDGDKVQSLKGQFRVLYDKKASLSINEVMQKLPAFSWPDSQNPNFGFGDEAIWLHTSFSNVSQESMWVMDLGYAQNDRVDFYLIADSQVIAQSVQGKQHNQQFRFPTLEAELPFATRLDLFIRIQSSGEVRLAPVELMSKPVHSRILTLDSLIWGAFYGALLILLLYNLTLFVSLRDPSLLAYAAYISSVLLWQFVWGGHLQQYTQAAVAPWLNQHVDLLFIAVALCAGLFTLVFLNGPRTAPRTTKLIYASLSALVILGLLSLTDALAPVWQSNLVYLTSILAICSFLYAGYESYANHFKPARYFIFAWSILLASALVGMLGLMGIFPSNTFTTYCFQMGVFIEVFLFSLALMEKSQNKLSSSVDTVTEDLRNNIEIIEEQNARLDIARKQAVQASKIKSQFLANMSHEIRTPLNAILGFSQELAQTPLPPQKQQHLRIINSSANSLLNIINDVLDFSKIEAGKLQISNDPFSPVELLEELTDMMARSAQAKNLEFICDLSPLPQKLIGDASRIRQVLTNLISNAIKFTRQGHVRLAVSGEDKSNGLYELTFVIEDTGIGIKAEDRHRLFSAFSQLDAAINREYQGTGLGLAISQELIKLMHGNIELQSELGQGSEFTVRLRVNKLSYRLSLNLNEHWQDKAVLIYDSYPPSRRAAAKLLQTMGARITSVDSLEYLTTCSQPFDYFVFSCVEEDKHYCQLQMQALDDINAGQKILLECSQRPFRHPDKERVFDYQITRPLTPNKLTGLLEPAPLLQPDRFKGKLDSLPKARILAVDDMEINLSLLSTWLKNSVIELSLSFSGQDAVNRCEKEAFDLILMDVQMPGLDGLAATRLIRKLQLNQGTPIVAVTAHAFREEKEKLLASGMDDYLPKPIDFDDLINLIKRWCKPAEELQEATLDWNMALQRANGDEKSAYQLLEAFIQQLPDFKEQISGAVARQDDPELYQLIHKLHGSCCYTGVPALKHLCEETENLLKQDRKQDAITRLMFLDEACDQLIDEATAFLQQHWLQYNSNWTK</sequence>
<dbReference type="PRINTS" id="PR00344">
    <property type="entry name" value="BCTRLSENSOR"/>
</dbReference>
<keyword evidence="6" id="KW-0808">Transferase</keyword>
<keyword evidence="7 17" id="KW-0812">Transmembrane</keyword>
<dbReference type="Pfam" id="PF07696">
    <property type="entry name" value="7TMR-DISMED2"/>
    <property type="match status" value="1"/>
</dbReference>
<dbReference type="FunFam" id="3.30.565.10:FF:000010">
    <property type="entry name" value="Sensor histidine kinase RcsC"/>
    <property type="match status" value="1"/>
</dbReference>
<evidence type="ECO:0000256" key="10">
    <source>
        <dbReference type="ARBA" id="ARBA00022840"/>
    </source>
</evidence>
<keyword evidence="12" id="KW-0902">Two-component regulatory system</keyword>
<keyword evidence="18" id="KW-0732">Signal</keyword>
<dbReference type="SUPFAM" id="SSF52172">
    <property type="entry name" value="CheY-like"/>
    <property type="match status" value="1"/>
</dbReference>
<dbReference type="CDD" id="cd00082">
    <property type="entry name" value="HisKA"/>
    <property type="match status" value="1"/>
</dbReference>
<accession>A0A0U2Z3P3</accession>
<evidence type="ECO:0000256" key="11">
    <source>
        <dbReference type="ARBA" id="ARBA00022989"/>
    </source>
</evidence>
<keyword evidence="10" id="KW-0067">ATP-binding</keyword>
<dbReference type="PANTHER" id="PTHR45339">
    <property type="entry name" value="HYBRID SIGNAL TRANSDUCTION HISTIDINE KINASE J"/>
    <property type="match status" value="1"/>
</dbReference>
<keyword evidence="4" id="KW-1003">Cell membrane</keyword>
<dbReference type="InterPro" id="IPR036097">
    <property type="entry name" value="HisK_dim/P_sf"/>
</dbReference>
<dbReference type="EC" id="2.7.13.3" evidence="3"/>
<dbReference type="GO" id="GO:0005524">
    <property type="term" value="F:ATP binding"/>
    <property type="evidence" value="ECO:0007669"/>
    <property type="project" value="UniProtKB-KW"/>
</dbReference>
<evidence type="ECO:0000259" key="21">
    <source>
        <dbReference type="PROSITE" id="PS50894"/>
    </source>
</evidence>
<dbReference type="Gene3D" id="3.30.565.10">
    <property type="entry name" value="Histidine kinase-like ATPase, C-terminal domain"/>
    <property type="match status" value="1"/>
</dbReference>
<dbReference type="GO" id="GO:0005886">
    <property type="term" value="C:plasma membrane"/>
    <property type="evidence" value="ECO:0007669"/>
    <property type="project" value="UniProtKB-SubCell"/>
</dbReference>
<evidence type="ECO:0000313" key="23">
    <source>
        <dbReference type="Proteomes" id="UP000068447"/>
    </source>
</evidence>
<evidence type="ECO:0000256" key="12">
    <source>
        <dbReference type="ARBA" id="ARBA00023012"/>
    </source>
</evidence>
<keyword evidence="9" id="KW-0418">Kinase</keyword>
<keyword evidence="23" id="KW-1185">Reference proteome</keyword>
<keyword evidence="16" id="KW-0175">Coiled coil</keyword>
<feature type="transmembrane region" description="Helical" evidence="17">
    <location>
        <begin position="179"/>
        <end position="200"/>
    </location>
</feature>
<evidence type="ECO:0000256" key="2">
    <source>
        <dbReference type="ARBA" id="ARBA00004651"/>
    </source>
</evidence>
<dbReference type="Gene3D" id="3.40.50.2300">
    <property type="match status" value="1"/>
</dbReference>
<feature type="modified residue" description="Phosphohistidine" evidence="14">
    <location>
        <position position="977"/>
    </location>
</feature>
<dbReference type="Gene3D" id="1.20.120.160">
    <property type="entry name" value="HPT domain"/>
    <property type="match status" value="1"/>
</dbReference>
<dbReference type="InterPro" id="IPR011006">
    <property type="entry name" value="CheY-like_superfamily"/>
</dbReference>
<keyword evidence="5 15" id="KW-0597">Phosphoprotein</keyword>
<dbReference type="InterPro" id="IPR004358">
    <property type="entry name" value="Sig_transdc_His_kin-like_C"/>
</dbReference>
<evidence type="ECO:0000256" key="14">
    <source>
        <dbReference type="PROSITE-ProRule" id="PRU00110"/>
    </source>
</evidence>
<name>A0A0U2Z3P3_9ALTE</name>
<dbReference type="InterPro" id="IPR011622">
    <property type="entry name" value="7TMR_DISM_rcpt_extracell_dom2"/>
</dbReference>
<evidence type="ECO:0000259" key="20">
    <source>
        <dbReference type="PROSITE" id="PS50110"/>
    </source>
</evidence>
<dbReference type="Pfam" id="PF00512">
    <property type="entry name" value="HisKA"/>
    <property type="match status" value="1"/>
</dbReference>
<dbReference type="RefSeq" id="WP_062475449.1">
    <property type="nucleotide sequence ID" value="NZ_CP013650.1"/>
</dbReference>
<keyword evidence="8" id="KW-0547">Nucleotide-binding</keyword>
<dbReference type="InterPro" id="IPR011623">
    <property type="entry name" value="7TMR_DISM_rcpt_extracell_dom1"/>
</dbReference>
<dbReference type="InterPro" id="IPR003594">
    <property type="entry name" value="HATPase_dom"/>
</dbReference>
<dbReference type="CDD" id="cd16922">
    <property type="entry name" value="HATPase_EvgS-ArcB-TorS-like"/>
    <property type="match status" value="1"/>
</dbReference>
<dbReference type="SMART" id="SM00388">
    <property type="entry name" value="HisKA"/>
    <property type="match status" value="1"/>
</dbReference>
<dbReference type="SUPFAM" id="SSF55874">
    <property type="entry name" value="ATPase domain of HSP90 chaperone/DNA topoisomerase II/histidine kinase"/>
    <property type="match status" value="1"/>
</dbReference>
<dbReference type="InterPro" id="IPR005467">
    <property type="entry name" value="His_kinase_dom"/>
</dbReference>
<feature type="domain" description="Response regulatory" evidence="20">
    <location>
        <begin position="799"/>
        <end position="915"/>
    </location>
</feature>
<dbReference type="SMART" id="SM00073">
    <property type="entry name" value="HPT"/>
    <property type="match status" value="1"/>
</dbReference>
<evidence type="ECO:0000256" key="3">
    <source>
        <dbReference type="ARBA" id="ARBA00012438"/>
    </source>
</evidence>
<comment type="subcellular location">
    <subcellularLocation>
        <location evidence="2">Cell membrane</location>
        <topology evidence="2">Multi-pass membrane protein</topology>
    </subcellularLocation>
</comment>
<dbReference type="InterPro" id="IPR001789">
    <property type="entry name" value="Sig_transdc_resp-reg_receiver"/>
</dbReference>
<protein>
    <recommendedName>
        <fullName evidence="3">histidine kinase</fullName>
        <ecNumber evidence="3">2.7.13.3</ecNumber>
    </recommendedName>
</protein>
<evidence type="ECO:0000256" key="5">
    <source>
        <dbReference type="ARBA" id="ARBA00022553"/>
    </source>
</evidence>
<evidence type="ECO:0000313" key="22">
    <source>
        <dbReference type="EMBL" id="ALS97076.1"/>
    </source>
</evidence>
<evidence type="ECO:0000256" key="9">
    <source>
        <dbReference type="ARBA" id="ARBA00022777"/>
    </source>
</evidence>
<dbReference type="FunFam" id="1.10.287.130:FF:000003">
    <property type="entry name" value="Histidine kinase"/>
    <property type="match status" value="1"/>
</dbReference>
<feature type="modified residue" description="4-aspartylphosphate" evidence="15">
    <location>
        <position position="848"/>
    </location>
</feature>
<dbReference type="Proteomes" id="UP000068447">
    <property type="component" value="Chromosome"/>
</dbReference>
<dbReference type="PROSITE" id="PS50109">
    <property type="entry name" value="HIS_KIN"/>
    <property type="match status" value="1"/>
</dbReference>
<dbReference type="STRING" id="1526571.AT746_01455"/>
<evidence type="ECO:0000259" key="19">
    <source>
        <dbReference type="PROSITE" id="PS50109"/>
    </source>
</evidence>
<evidence type="ECO:0000256" key="1">
    <source>
        <dbReference type="ARBA" id="ARBA00000085"/>
    </source>
</evidence>
<dbReference type="Gene3D" id="2.60.40.2380">
    <property type="match status" value="1"/>
</dbReference>
<dbReference type="PANTHER" id="PTHR45339:SF1">
    <property type="entry name" value="HYBRID SIGNAL TRANSDUCTION HISTIDINE KINASE J"/>
    <property type="match status" value="1"/>
</dbReference>
<proteinExistence type="predicted"/>
<evidence type="ECO:0000256" key="8">
    <source>
        <dbReference type="ARBA" id="ARBA00022741"/>
    </source>
</evidence>
<dbReference type="SMART" id="SM00387">
    <property type="entry name" value="HATPase_c"/>
    <property type="match status" value="1"/>
</dbReference>
<comment type="catalytic activity">
    <reaction evidence="1">
        <text>ATP + protein L-histidine = ADP + protein N-phospho-L-histidine.</text>
        <dbReference type="EC" id="2.7.13.3"/>
    </reaction>
</comment>
<feature type="transmembrane region" description="Helical" evidence="17">
    <location>
        <begin position="207"/>
        <end position="226"/>
    </location>
</feature>
<feature type="domain" description="HPt" evidence="21">
    <location>
        <begin position="938"/>
        <end position="1031"/>
    </location>
</feature>
<dbReference type="EMBL" id="CP013650">
    <property type="protein sequence ID" value="ALS97076.1"/>
    <property type="molecule type" value="Genomic_DNA"/>
</dbReference>
<gene>
    <name evidence="22" type="ORF">AT746_01455</name>
</gene>
<evidence type="ECO:0000256" key="4">
    <source>
        <dbReference type="ARBA" id="ARBA00022475"/>
    </source>
</evidence>
<dbReference type="Pfam" id="PF00072">
    <property type="entry name" value="Response_reg"/>
    <property type="match status" value="1"/>
</dbReference>
<feature type="transmembrane region" description="Helical" evidence="17">
    <location>
        <begin position="332"/>
        <end position="354"/>
    </location>
</feature>
<organism evidence="22 23">
    <name type="scientific">Lacimicrobium alkaliphilum</name>
    <dbReference type="NCBI Taxonomy" id="1526571"/>
    <lineage>
        <taxon>Bacteria</taxon>
        <taxon>Pseudomonadati</taxon>
        <taxon>Pseudomonadota</taxon>
        <taxon>Gammaproteobacteria</taxon>
        <taxon>Alteromonadales</taxon>
        <taxon>Alteromonadaceae</taxon>
        <taxon>Lacimicrobium</taxon>
    </lineage>
</organism>
<evidence type="ECO:0000256" key="6">
    <source>
        <dbReference type="ARBA" id="ARBA00022679"/>
    </source>
</evidence>
<dbReference type="Gene3D" id="1.10.287.130">
    <property type="match status" value="1"/>
</dbReference>
<dbReference type="CDD" id="cd00088">
    <property type="entry name" value="HPT"/>
    <property type="match status" value="1"/>
</dbReference>
<dbReference type="SUPFAM" id="SSF47226">
    <property type="entry name" value="Histidine-containing phosphotransfer domain, HPT domain"/>
    <property type="match status" value="1"/>
</dbReference>
<evidence type="ECO:0000256" key="7">
    <source>
        <dbReference type="ARBA" id="ARBA00022692"/>
    </source>
</evidence>
<dbReference type="Pfam" id="PF07695">
    <property type="entry name" value="7TMR-DISM_7TM"/>
    <property type="match status" value="1"/>
</dbReference>
<keyword evidence="11 17" id="KW-1133">Transmembrane helix</keyword>
<dbReference type="InterPro" id="IPR036641">
    <property type="entry name" value="HPT_dom_sf"/>
</dbReference>
<dbReference type="InterPro" id="IPR003661">
    <property type="entry name" value="HisK_dim/P_dom"/>
</dbReference>
<feature type="coiled-coil region" evidence="16">
    <location>
        <begin position="396"/>
        <end position="426"/>
    </location>
</feature>
<dbReference type="AlphaFoldDB" id="A0A0U2Z3P3"/>
<dbReference type="PROSITE" id="PS50110">
    <property type="entry name" value="RESPONSE_REGULATORY"/>
    <property type="match status" value="1"/>
</dbReference>
<dbReference type="CDD" id="cd17546">
    <property type="entry name" value="REC_hyHK_CKI1_RcsC-like"/>
    <property type="match status" value="1"/>
</dbReference>
<feature type="transmembrane region" description="Helical" evidence="17">
    <location>
        <begin position="246"/>
        <end position="263"/>
    </location>
</feature>
<evidence type="ECO:0000256" key="17">
    <source>
        <dbReference type="SAM" id="Phobius"/>
    </source>
</evidence>